<evidence type="ECO:0000259" key="4">
    <source>
        <dbReference type="SMART" id="SM01043"/>
    </source>
</evidence>
<dbReference type="Pfam" id="PF13424">
    <property type="entry name" value="TPR_12"/>
    <property type="match status" value="2"/>
</dbReference>
<dbReference type="PRINTS" id="PR00364">
    <property type="entry name" value="DISEASERSIST"/>
</dbReference>
<keyword evidence="1" id="KW-0805">Transcription regulation</keyword>
<dbReference type="PANTHER" id="PTHR35807:SF1">
    <property type="entry name" value="TRANSCRIPTIONAL REGULATOR REDD"/>
    <property type="match status" value="1"/>
</dbReference>
<dbReference type="SMART" id="SM01043">
    <property type="entry name" value="BTAD"/>
    <property type="match status" value="1"/>
</dbReference>
<organism evidence="5 6">
    <name type="scientific">Micromonospora polyrhachis</name>
    <dbReference type="NCBI Taxonomy" id="1282883"/>
    <lineage>
        <taxon>Bacteria</taxon>
        <taxon>Bacillati</taxon>
        <taxon>Actinomycetota</taxon>
        <taxon>Actinomycetes</taxon>
        <taxon>Micromonosporales</taxon>
        <taxon>Micromonosporaceae</taxon>
        <taxon>Micromonospora</taxon>
    </lineage>
</organism>
<dbReference type="GO" id="GO:0006355">
    <property type="term" value="P:regulation of DNA-templated transcription"/>
    <property type="evidence" value="ECO:0007669"/>
    <property type="project" value="InterPro"/>
</dbReference>
<dbReference type="CDD" id="cd15831">
    <property type="entry name" value="BTAD"/>
    <property type="match status" value="1"/>
</dbReference>
<keyword evidence="3" id="KW-0802">TPR repeat</keyword>
<dbReference type="InterPro" id="IPR005158">
    <property type="entry name" value="BTAD"/>
</dbReference>
<dbReference type="Pfam" id="PF03704">
    <property type="entry name" value="BTAD"/>
    <property type="match status" value="1"/>
</dbReference>
<dbReference type="InterPro" id="IPR011990">
    <property type="entry name" value="TPR-like_helical_dom_sf"/>
</dbReference>
<sequence>MQSRKRGRMDFEVLGPIRVLDGDRTLPMAGRLQSVLLGVLAAQPNVEVPMDVLVEALWGAPDRRAGQRIHQHVHKLRRVLGDPDRIRFGRDSYRLTARADEVDARRFECLLDEANRLDEPHGRARLLRQALDLWRGTAFAGLDVPILTDESARLTERRLIATEHLYEAEIGCGRAAAVVTELADLVRRHPLRERSQQLLVTALYATGRRADALAAYQSARTAFVDELGLEPGAELRQLAALILDGEPLWTTTASGPATVEVARRTAPAQLPRDVPGFVGRAGEMSILDDLCPAADGDDRVAITGEPVPTPGDRVAATGDPVVITGDPVAVTNEPVPVVVIAGTAGAGKTALAVRWAHHHRRWFPDGQLYVDLHGYGPGDPVSVADVLAGFLRALGLDAATIPVGVVEQAARFRSLVDGRRMLVVLDNARSVEQVRPLLPGSRSCFVLVTSRDSLAGLVVRDGAYRIDLDRLTPADATHLVRTLLGNRASTEATVALVDWCARLPLALRIAVESIRIRNGLRLADVVDDLDGPSERLDVLDAGTDPHTDIRAVFSWSYRQLSPEAAGLFRLMGLLSFDASTAALAALTGSDQRSTRRSIRTLTRAHLIEELHDGRFGMHDLLRAYAAERAAESDGPAVRQAALRRVLTWYLHAAMAARHTLVPQLAELPLGRATSSPEIVFASGGAALAWYDVERSALVTLVATAAGTGEHDLAWRLAAASLAYFNISKHWGDWISTHRAGVDSATRIGDRVGEAIVRNGLGAAYDDIEEFDQALECHLRAAELFAGTGTGTEHLAAWNLNNLGVTYDRLGRFDEAVDRHREALALFQVAEDRRGQAYSLTNLGDVHRQRGEFTEAAEHLRQAVSLQEAAGNREGLRFTLCTLGDLHRDASRSDQAANCYRRALETSWALGDRWQAAQMLVRLGDLHRTARRTAPAVQQLRTAYRLFSEIGDLEAVARVGDRLAALGANPAT</sequence>
<accession>A0A7W7SRA6</accession>
<dbReference type="SMART" id="SM00028">
    <property type="entry name" value="TPR"/>
    <property type="match status" value="5"/>
</dbReference>
<proteinExistence type="predicted"/>
<comment type="caution">
    <text evidence="5">The sequence shown here is derived from an EMBL/GenBank/DDBJ whole genome shotgun (WGS) entry which is preliminary data.</text>
</comment>
<evidence type="ECO:0000313" key="5">
    <source>
        <dbReference type="EMBL" id="MBB4959111.1"/>
    </source>
</evidence>
<dbReference type="RefSeq" id="WP_184535095.1">
    <property type="nucleotide sequence ID" value="NZ_JACHJW010000001.1"/>
</dbReference>
<dbReference type="SUPFAM" id="SSF48452">
    <property type="entry name" value="TPR-like"/>
    <property type="match status" value="3"/>
</dbReference>
<dbReference type="PANTHER" id="PTHR35807">
    <property type="entry name" value="TRANSCRIPTIONAL REGULATOR REDD-RELATED"/>
    <property type="match status" value="1"/>
</dbReference>
<dbReference type="SUPFAM" id="SSF46894">
    <property type="entry name" value="C-terminal effector domain of the bipartite response regulators"/>
    <property type="match status" value="1"/>
</dbReference>
<dbReference type="Gene3D" id="3.40.50.300">
    <property type="entry name" value="P-loop containing nucleotide triphosphate hydrolases"/>
    <property type="match status" value="1"/>
</dbReference>
<dbReference type="Gene3D" id="1.10.10.10">
    <property type="entry name" value="Winged helix-like DNA-binding domain superfamily/Winged helix DNA-binding domain"/>
    <property type="match status" value="1"/>
</dbReference>
<dbReference type="InterPro" id="IPR016032">
    <property type="entry name" value="Sig_transdc_resp-reg_C-effctor"/>
</dbReference>
<keyword evidence="5" id="KW-0238">DNA-binding</keyword>
<dbReference type="Proteomes" id="UP000578819">
    <property type="component" value="Unassembled WGS sequence"/>
</dbReference>
<dbReference type="InterPro" id="IPR036388">
    <property type="entry name" value="WH-like_DNA-bd_sf"/>
</dbReference>
<reference evidence="5 6" key="1">
    <citation type="submission" date="2020-08" db="EMBL/GenBank/DDBJ databases">
        <title>Sequencing the genomes of 1000 actinobacteria strains.</title>
        <authorList>
            <person name="Klenk H.-P."/>
        </authorList>
    </citation>
    <scope>NUCLEOTIDE SEQUENCE [LARGE SCALE GENOMIC DNA]</scope>
    <source>
        <strain evidence="5 6">DSM 45886</strain>
    </source>
</reference>
<dbReference type="InterPro" id="IPR051677">
    <property type="entry name" value="AfsR-DnrI-RedD_regulator"/>
</dbReference>
<keyword evidence="2" id="KW-0804">Transcription</keyword>
<evidence type="ECO:0000256" key="3">
    <source>
        <dbReference type="PROSITE-ProRule" id="PRU00339"/>
    </source>
</evidence>
<dbReference type="GO" id="GO:0003677">
    <property type="term" value="F:DNA binding"/>
    <property type="evidence" value="ECO:0007669"/>
    <property type="project" value="UniProtKB-KW"/>
</dbReference>
<dbReference type="PROSITE" id="PS50005">
    <property type="entry name" value="TPR"/>
    <property type="match status" value="1"/>
</dbReference>
<evidence type="ECO:0000256" key="1">
    <source>
        <dbReference type="ARBA" id="ARBA00023015"/>
    </source>
</evidence>
<dbReference type="AlphaFoldDB" id="A0A7W7SRA6"/>
<gene>
    <name evidence="5" type="ORF">FHR38_002844</name>
</gene>
<evidence type="ECO:0000313" key="6">
    <source>
        <dbReference type="Proteomes" id="UP000578819"/>
    </source>
</evidence>
<dbReference type="InterPro" id="IPR027417">
    <property type="entry name" value="P-loop_NTPase"/>
</dbReference>
<evidence type="ECO:0000256" key="2">
    <source>
        <dbReference type="ARBA" id="ARBA00023163"/>
    </source>
</evidence>
<protein>
    <submittedName>
        <fullName evidence="5">DNA-binding SARP family transcriptional activator/tetratricopeptide (TPR) repeat protein</fullName>
    </submittedName>
</protein>
<keyword evidence="6" id="KW-1185">Reference proteome</keyword>
<name>A0A7W7SRA6_9ACTN</name>
<dbReference type="SUPFAM" id="SSF52540">
    <property type="entry name" value="P-loop containing nucleoside triphosphate hydrolases"/>
    <property type="match status" value="1"/>
</dbReference>
<dbReference type="InterPro" id="IPR019734">
    <property type="entry name" value="TPR_rpt"/>
</dbReference>
<dbReference type="EMBL" id="JACHJW010000001">
    <property type="protein sequence ID" value="MBB4959111.1"/>
    <property type="molecule type" value="Genomic_DNA"/>
</dbReference>
<feature type="repeat" description="TPR" evidence="3">
    <location>
        <begin position="836"/>
        <end position="869"/>
    </location>
</feature>
<dbReference type="Gene3D" id="1.25.40.10">
    <property type="entry name" value="Tetratricopeptide repeat domain"/>
    <property type="match status" value="2"/>
</dbReference>
<feature type="domain" description="Bacterial transcriptional activator" evidence="4">
    <location>
        <begin position="102"/>
        <end position="243"/>
    </location>
</feature>